<dbReference type="GO" id="GO:0030182">
    <property type="term" value="P:neuron differentiation"/>
    <property type="evidence" value="ECO:0007669"/>
    <property type="project" value="TreeGrafter"/>
</dbReference>
<dbReference type="Pfam" id="PF00505">
    <property type="entry name" value="HMG_box"/>
    <property type="match status" value="1"/>
</dbReference>
<dbReference type="InterPro" id="IPR036910">
    <property type="entry name" value="HMG_box_dom_sf"/>
</dbReference>
<evidence type="ECO:0000256" key="3">
    <source>
        <dbReference type="ARBA" id="ARBA00023242"/>
    </source>
</evidence>
<feature type="DNA-binding region" description="HMG box" evidence="4">
    <location>
        <begin position="36"/>
        <end position="104"/>
    </location>
</feature>
<dbReference type="GO" id="GO:0000978">
    <property type="term" value="F:RNA polymerase II cis-regulatory region sequence-specific DNA binding"/>
    <property type="evidence" value="ECO:0007669"/>
    <property type="project" value="TreeGrafter"/>
</dbReference>
<feature type="region of interest" description="Disordered" evidence="5">
    <location>
        <begin position="91"/>
        <end position="124"/>
    </location>
</feature>
<dbReference type="Gene3D" id="1.10.30.10">
    <property type="entry name" value="High mobility group box domain"/>
    <property type="match status" value="1"/>
</dbReference>
<accession>A0A2B4SH57</accession>
<dbReference type="GO" id="GO:0000122">
    <property type="term" value="P:negative regulation of transcription by RNA polymerase II"/>
    <property type="evidence" value="ECO:0007669"/>
    <property type="project" value="TreeGrafter"/>
</dbReference>
<feature type="domain" description="HMG box" evidence="6">
    <location>
        <begin position="36"/>
        <end position="104"/>
    </location>
</feature>
<keyword evidence="8" id="KW-1185">Reference proteome</keyword>
<protein>
    <submittedName>
        <fullName evidence="7">Transcription factor Sox-14</fullName>
    </submittedName>
</protein>
<dbReference type="GO" id="GO:0001228">
    <property type="term" value="F:DNA-binding transcription activator activity, RNA polymerase II-specific"/>
    <property type="evidence" value="ECO:0007669"/>
    <property type="project" value="TreeGrafter"/>
</dbReference>
<dbReference type="InterPro" id="IPR050140">
    <property type="entry name" value="SRY-related_HMG-box_TF-like"/>
</dbReference>
<evidence type="ECO:0000256" key="4">
    <source>
        <dbReference type="PROSITE-ProRule" id="PRU00267"/>
    </source>
</evidence>
<dbReference type="InterPro" id="IPR009071">
    <property type="entry name" value="HMG_box_dom"/>
</dbReference>
<feature type="compositionally biased region" description="Basic residues" evidence="5">
    <location>
        <begin position="106"/>
        <end position="119"/>
    </location>
</feature>
<dbReference type="PROSITE" id="PS50118">
    <property type="entry name" value="HMG_BOX_2"/>
    <property type="match status" value="1"/>
</dbReference>
<evidence type="ECO:0000313" key="7">
    <source>
        <dbReference type="EMBL" id="PFX28696.1"/>
    </source>
</evidence>
<dbReference type="STRING" id="50429.A0A2B4SH57"/>
<dbReference type="PRINTS" id="PR00886">
    <property type="entry name" value="HIGHMOBLTY12"/>
</dbReference>
<keyword evidence="2 4" id="KW-0238">DNA-binding</keyword>
<evidence type="ECO:0000256" key="2">
    <source>
        <dbReference type="ARBA" id="ARBA00023125"/>
    </source>
</evidence>
<organism evidence="7 8">
    <name type="scientific">Stylophora pistillata</name>
    <name type="common">Smooth cauliflower coral</name>
    <dbReference type="NCBI Taxonomy" id="50429"/>
    <lineage>
        <taxon>Eukaryota</taxon>
        <taxon>Metazoa</taxon>
        <taxon>Cnidaria</taxon>
        <taxon>Anthozoa</taxon>
        <taxon>Hexacorallia</taxon>
        <taxon>Scleractinia</taxon>
        <taxon>Astrocoeniina</taxon>
        <taxon>Pocilloporidae</taxon>
        <taxon>Stylophora</taxon>
    </lineage>
</organism>
<dbReference type="GO" id="GO:0005634">
    <property type="term" value="C:nucleus"/>
    <property type="evidence" value="ECO:0007669"/>
    <property type="project" value="UniProtKB-SubCell"/>
</dbReference>
<dbReference type="PANTHER" id="PTHR10270">
    <property type="entry name" value="SOX TRANSCRIPTION FACTOR"/>
    <property type="match status" value="1"/>
</dbReference>
<reference evidence="8" key="1">
    <citation type="journal article" date="2017" name="bioRxiv">
        <title>Comparative analysis of the genomes of Stylophora pistillata and Acropora digitifera provides evidence for extensive differences between species of corals.</title>
        <authorList>
            <person name="Voolstra C.R."/>
            <person name="Li Y."/>
            <person name="Liew Y.J."/>
            <person name="Baumgarten S."/>
            <person name="Zoccola D."/>
            <person name="Flot J.-F."/>
            <person name="Tambutte S."/>
            <person name="Allemand D."/>
            <person name="Aranda M."/>
        </authorList>
    </citation>
    <scope>NUCLEOTIDE SEQUENCE [LARGE SCALE GENOMIC DNA]</scope>
</reference>
<dbReference type="SMART" id="SM00398">
    <property type="entry name" value="HMG"/>
    <property type="match status" value="1"/>
</dbReference>
<evidence type="ECO:0000313" key="8">
    <source>
        <dbReference type="Proteomes" id="UP000225706"/>
    </source>
</evidence>
<keyword evidence="3 4" id="KW-0539">Nucleus</keyword>
<dbReference type="OrthoDB" id="6247875at2759"/>
<evidence type="ECO:0000259" key="6">
    <source>
        <dbReference type="PROSITE" id="PS50118"/>
    </source>
</evidence>
<dbReference type="PANTHER" id="PTHR10270:SF324">
    <property type="entry name" value="SOX DOMAIN-CONTAINING PROTEIN DICHAETE-RELATED"/>
    <property type="match status" value="1"/>
</dbReference>
<evidence type="ECO:0000256" key="5">
    <source>
        <dbReference type="SAM" id="MobiDB-lite"/>
    </source>
</evidence>
<dbReference type="Proteomes" id="UP000225706">
    <property type="component" value="Unassembled WGS sequence"/>
</dbReference>
<gene>
    <name evidence="7" type="primary">sox14</name>
    <name evidence="7" type="ORF">AWC38_SpisGene6543</name>
</gene>
<name>A0A2B4SH57_STYPI</name>
<dbReference type="FunFam" id="1.10.30.10:FF:000002">
    <property type="entry name" value="transcription factor Sox-2"/>
    <property type="match status" value="1"/>
</dbReference>
<dbReference type="AlphaFoldDB" id="A0A2B4SH57"/>
<dbReference type="SUPFAM" id="SSF47095">
    <property type="entry name" value="HMG-box"/>
    <property type="match status" value="1"/>
</dbReference>
<proteinExistence type="predicted"/>
<comment type="caution">
    <text evidence="7">The sequence shown here is derived from an EMBL/GenBank/DDBJ whole genome shotgun (WGS) entry which is preliminary data.</text>
</comment>
<dbReference type="EMBL" id="LSMT01000078">
    <property type="protein sequence ID" value="PFX28696.1"/>
    <property type="molecule type" value="Genomic_DNA"/>
</dbReference>
<sequence length="246" mass="28385">MLYETASVSVFYLQEAILRLHKGTHTNLSMDSPAHVKRPMNCFMVWSREKRYHILKEHPGINNAEVSKALGAAWRKLSEADKEPYVEEARRLTEQHKTDNPGYKYQPKRRKPKRKRKTDKKIAPSTTSFKKIHTCKSSGEKIHFPSKMWSESHTSLLDDLGGRPSVFFPSHLSVPCLPPTFQTGTTHDWRLCHSFYPAPHCYPPWAGGTSGHFCNFGSTSCFRIFNLQGKPHIQHREDSIFNPYKM</sequence>
<evidence type="ECO:0000256" key="1">
    <source>
        <dbReference type="ARBA" id="ARBA00004123"/>
    </source>
</evidence>
<comment type="subcellular location">
    <subcellularLocation>
        <location evidence="1">Nucleus</location>
    </subcellularLocation>
</comment>
<dbReference type="CDD" id="cd22004">
    <property type="entry name" value="HMG-box_SOX"/>
    <property type="match status" value="1"/>
</dbReference>